<name>A0ACA9R8Q6_9GLOM</name>
<evidence type="ECO:0000313" key="1">
    <source>
        <dbReference type="EMBL" id="CAG8782639.1"/>
    </source>
</evidence>
<proteinExistence type="predicted"/>
<comment type="caution">
    <text evidence="1">The sequence shown here is derived from an EMBL/GenBank/DDBJ whole genome shotgun (WGS) entry which is preliminary data.</text>
</comment>
<sequence>HYTEDVYDVQISVLESSKFWATIFLASGNTEKLHSHFLAQETRKIVINIAKLIAEKSITIGLLEEILKIFMEKDNLFIELINSAVGDQDELVLTNSIIDTLHH</sequence>
<dbReference type="EMBL" id="CAJVPT010073152">
    <property type="protein sequence ID" value="CAG8782639.1"/>
    <property type="molecule type" value="Genomic_DNA"/>
</dbReference>
<reference evidence="1" key="1">
    <citation type="submission" date="2021-06" db="EMBL/GenBank/DDBJ databases">
        <authorList>
            <person name="Kallberg Y."/>
            <person name="Tangrot J."/>
            <person name="Rosling A."/>
        </authorList>
    </citation>
    <scope>NUCLEOTIDE SEQUENCE</scope>
    <source>
        <strain evidence="1">CL356</strain>
    </source>
</reference>
<feature type="non-terminal residue" evidence="1">
    <location>
        <position position="1"/>
    </location>
</feature>
<gene>
    <name evidence="1" type="ORF">ACOLOM_LOCUS14390</name>
</gene>
<feature type="non-terminal residue" evidence="1">
    <location>
        <position position="103"/>
    </location>
</feature>
<keyword evidence="2" id="KW-1185">Reference proteome</keyword>
<accession>A0ACA9R8Q6</accession>
<evidence type="ECO:0000313" key="2">
    <source>
        <dbReference type="Proteomes" id="UP000789525"/>
    </source>
</evidence>
<protein>
    <submittedName>
        <fullName evidence="1">5219_t:CDS:1</fullName>
    </submittedName>
</protein>
<organism evidence="1 2">
    <name type="scientific">Acaulospora colombiana</name>
    <dbReference type="NCBI Taxonomy" id="27376"/>
    <lineage>
        <taxon>Eukaryota</taxon>
        <taxon>Fungi</taxon>
        <taxon>Fungi incertae sedis</taxon>
        <taxon>Mucoromycota</taxon>
        <taxon>Glomeromycotina</taxon>
        <taxon>Glomeromycetes</taxon>
        <taxon>Diversisporales</taxon>
        <taxon>Acaulosporaceae</taxon>
        <taxon>Acaulospora</taxon>
    </lineage>
</organism>
<dbReference type="Proteomes" id="UP000789525">
    <property type="component" value="Unassembled WGS sequence"/>
</dbReference>